<evidence type="ECO:0000256" key="1">
    <source>
        <dbReference type="SAM" id="MobiDB-lite"/>
    </source>
</evidence>
<organism evidence="3 4">
    <name type="scientific">Favolaschia claudopus</name>
    <dbReference type="NCBI Taxonomy" id="2862362"/>
    <lineage>
        <taxon>Eukaryota</taxon>
        <taxon>Fungi</taxon>
        <taxon>Dikarya</taxon>
        <taxon>Basidiomycota</taxon>
        <taxon>Agaricomycotina</taxon>
        <taxon>Agaricomycetes</taxon>
        <taxon>Agaricomycetidae</taxon>
        <taxon>Agaricales</taxon>
        <taxon>Marasmiineae</taxon>
        <taxon>Mycenaceae</taxon>
        <taxon>Favolaschia</taxon>
    </lineage>
</organism>
<evidence type="ECO:0000313" key="3">
    <source>
        <dbReference type="EMBL" id="KAK7013588.1"/>
    </source>
</evidence>
<keyword evidence="2" id="KW-0812">Transmembrane</keyword>
<accession>A0AAW0AK56</accession>
<keyword evidence="2" id="KW-1133">Transmembrane helix</keyword>
<sequence>MAGRTIYVSTDSCTKASSFPYSLPSPSRSSTTESSQAQLYSVSGSHAGSEKSEKTGIGEEMTPRCGFVVSLGGGWGIGASAHRRSAIELSNARPVEELAGLEDVARRYAHPACRRNTYQGRTYAGIKMKTNSILILLYGYVVCLLILSPIDVTSTFPRGRRRRTRSRFDRSSFVVERRRLDMLRSEQILIE</sequence>
<dbReference type="AlphaFoldDB" id="A0AAW0AK56"/>
<keyword evidence="4" id="KW-1185">Reference proteome</keyword>
<dbReference type="Proteomes" id="UP001362999">
    <property type="component" value="Unassembled WGS sequence"/>
</dbReference>
<feature type="compositionally biased region" description="Polar residues" evidence="1">
    <location>
        <begin position="36"/>
        <end position="46"/>
    </location>
</feature>
<dbReference type="EMBL" id="JAWWNJ010000059">
    <property type="protein sequence ID" value="KAK7013588.1"/>
    <property type="molecule type" value="Genomic_DNA"/>
</dbReference>
<feature type="compositionally biased region" description="Basic and acidic residues" evidence="1">
    <location>
        <begin position="48"/>
        <end position="57"/>
    </location>
</feature>
<feature type="region of interest" description="Disordered" evidence="1">
    <location>
        <begin position="17"/>
        <end position="57"/>
    </location>
</feature>
<feature type="compositionally biased region" description="Low complexity" evidence="1">
    <location>
        <begin position="17"/>
        <end position="35"/>
    </location>
</feature>
<feature type="transmembrane region" description="Helical" evidence="2">
    <location>
        <begin position="135"/>
        <end position="157"/>
    </location>
</feature>
<comment type="caution">
    <text evidence="3">The sequence shown here is derived from an EMBL/GenBank/DDBJ whole genome shotgun (WGS) entry which is preliminary data.</text>
</comment>
<evidence type="ECO:0000256" key="2">
    <source>
        <dbReference type="SAM" id="Phobius"/>
    </source>
</evidence>
<proteinExistence type="predicted"/>
<name>A0AAW0AK56_9AGAR</name>
<keyword evidence="2" id="KW-0472">Membrane</keyword>
<gene>
    <name evidence="3" type="ORF">R3P38DRAFT_2788467</name>
</gene>
<evidence type="ECO:0000313" key="4">
    <source>
        <dbReference type="Proteomes" id="UP001362999"/>
    </source>
</evidence>
<reference evidence="3 4" key="1">
    <citation type="journal article" date="2024" name="J Genomics">
        <title>Draft genome sequencing and assembly of Favolaschia claudopus CIRM-BRFM 2984 isolated from oak limbs.</title>
        <authorList>
            <person name="Navarro D."/>
            <person name="Drula E."/>
            <person name="Chaduli D."/>
            <person name="Cazenave R."/>
            <person name="Ahrendt S."/>
            <person name="Wang J."/>
            <person name="Lipzen A."/>
            <person name="Daum C."/>
            <person name="Barry K."/>
            <person name="Grigoriev I.V."/>
            <person name="Favel A."/>
            <person name="Rosso M.N."/>
            <person name="Martin F."/>
        </authorList>
    </citation>
    <scope>NUCLEOTIDE SEQUENCE [LARGE SCALE GENOMIC DNA]</scope>
    <source>
        <strain evidence="3 4">CIRM-BRFM 2984</strain>
    </source>
</reference>
<protein>
    <submittedName>
        <fullName evidence="3">Uncharacterized protein</fullName>
    </submittedName>
</protein>